<dbReference type="Proteomes" id="UP000242381">
    <property type="component" value="Unassembled WGS sequence"/>
</dbReference>
<protein>
    <submittedName>
        <fullName evidence="2">Uncharacterized protein</fullName>
    </submittedName>
</protein>
<dbReference type="OMA" id="TYFEHSI"/>
<accession>A0A0A1NVR1</accession>
<evidence type="ECO:0000313" key="2">
    <source>
        <dbReference type="EMBL" id="ORE14190.1"/>
    </source>
</evidence>
<evidence type="ECO:0000256" key="1">
    <source>
        <dbReference type="SAM" id="SignalP"/>
    </source>
</evidence>
<keyword evidence="1" id="KW-0732">Signal</keyword>
<sequence length="198" mass="20927">MKFIYLASFIYAAVVATAQLTAPTRNYNVTSPVTNGPYVVGQILPCTYRLFSDVDTSALNLEIDLEAAPQGVSPQGTNTTTLPIAVSADVSKTDAFIKREGNSTYYEHSINFNIPQTVKPGSYHVVFFDKSTNTKLSIPIEIRPAASSTSVGTKATSISIPGRPQSSGSIFAQGAASSIEVSKVLIALMAVAGVAFLL</sequence>
<feature type="chain" id="PRO_5030003941" evidence="1">
    <location>
        <begin position="19"/>
        <end position="198"/>
    </location>
</feature>
<feature type="signal peptide" evidence="1">
    <location>
        <begin position="1"/>
        <end position="18"/>
    </location>
</feature>
<dbReference type="AlphaFoldDB" id="A0A0A1NVR1"/>
<proteinExistence type="predicted"/>
<evidence type="ECO:0000313" key="3">
    <source>
        <dbReference type="Proteomes" id="UP000242381"/>
    </source>
</evidence>
<reference evidence="2 3" key="1">
    <citation type="journal article" date="2016" name="Proc. Natl. Acad. Sci. U.S.A.">
        <title>Lipid metabolic changes in an early divergent fungus govern the establishment of a mutualistic symbiosis with endobacteria.</title>
        <authorList>
            <person name="Lastovetsky O.A."/>
            <person name="Gaspar M.L."/>
            <person name="Mondo S.J."/>
            <person name="LaButti K.M."/>
            <person name="Sandor L."/>
            <person name="Grigoriev I.V."/>
            <person name="Henry S.A."/>
            <person name="Pawlowska T.E."/>
        </authorList>
    </citation>
    <scope>NUCLEOTIDE SEQUENCE [LARGE SCALE GENOMIC DNA]</scope>
    <source>
        <strain evidence="2 3">ATCC 11559</strain>
    </source>
</reference>
<dbReference type="EMBL" id="KV921485">
    <property type="protein sequence ID" value="ORE14190.1"/>
    <property type="molecule type" value="Genomic_DNA"/>
</dbReference>
<organism evidence="2 3">
    <name type="scientific">Rhizopus microsporus</name>
    <dbReference type="NCBI Taxonomy" id="58291"/>
    <lineage>
        <taxon>Eukaryota</taxon>
        <taxon>Fungi</taxon>
        <taxon>Fungi incertae sedis</taxon>
        <taxon>Mucoromycota</taxon>
        <taxon>Mucoromycotina</taxon>
        <taxon>Mucoromycetes</taxon>
        <taxon>Mucorales</taxon>
        <taxon>Mucorineae</taxon>
        <taxon>Rhizopodaceae</taxon>
        <taxon>Rhizopus</taxon>
    </lineage>
</organism>
<name>A0A0A1NVR1_RHIZD</name>
<dbReference type="VEuPathDB" id="FungiDB:BCV72DRAFT_268150"/>
<gene>
    <name evidence="2" type="ORF">BCV71DRAFT_258148</name>
</gene>